<organism evidence="5 6">
    <name type="scientific">Lactiplantibacillus fabifermentans T30PCM01</name>
    <dbReference type="NCBI Taxonomy" id="1400520"/>
    <lineage>
        <taxon>Bacteria</taxon>
        <taxon>Bacillati</taxon>
        <taxon>Bacillota</taxon>
        <taxon>Bacilli</taxon>
        <taxon>Lactobacillales</taxon>
        <taxon>Lactobacillaceae</taxon>
        <taxon>Lactiplantibacillus</taxon>
    </lineage>
</organism>
<reference evidence="5 6" key="1">
    <citation type="journal article" date="2014" name="Genome Announc.">
        <title>Genome Sequence of Lactobacillus fabifermentans Strain T30PCM01, Isolated from Fermenting Grape Marc.</title>
        <authorList>
            <person name="Treu L."/>
            <person name="Vendramin V."/>
            <person name="Bovo B."/>
            <person name="Giacomini A."/>
            <person name="Corich V."/>
            <person name="Campanaro S."/>
        </authorList>
    </citation>
    <scope>NUCLEOTIDE SEQUENCE [LARGE SCALE GENOMIC DNA]</scope>
    <source>
        <strain evidence="5 6">T30PCM01</strain>
    </source>
</reference>
<keyword evidence="2" id="KW-0328">Glycosyltransferase</keyword>
<keyword evidence="3" id="KW-0808">Transferase</keyword>
<evidence type="ECO:0000313" key="6">
    <source>
        <dbReference type="Proteomes" id="UP000019247"/>
    </source>
</evidence>
<dbReference type="InterPro" id="IPR029044">
    <property type="entry name" value="Nucleotide-diphossugar_trans"/>
</dbReference>
<dbReference type="InterPro" id="IPR001173">
    <property type="entry name" value="Glyco_trans_2-like"/>
</dbReference>
<dbReference type="Proteomes" id="UP000019247">
    <property type="component" value="Unassembled WGS sequence"/>
</dbReference>
<gene>
    <name evidence="5" type="ORF">LFAB_16135</name>
</gene>
<dbReference type="PANTHER" id="PTHR43685:SF5">
    <property type="entry name" value="GLYCOSYLTRANSFERASE EPSE-RELATED"/>
    <property type="match status" value="1"/>
</dbReference>
<evidence type="ECO:0000313" key="5">
    <source>
        <dbReference type="EMBL" id="ETY72710.1"/>
    </source>
</evidence>
<dbReference type="SUPFAM" id="SSF53448">
    <property type="entry name" value="Nucleotide-diphospho-sugar transferases"/>
    <property type="match status" value="1"/>
</dbReference>
<dbReference type="GO" id="GO:0016757">
    <property type="term" value="F:glycosyltransferase activity"/>
    <property type="evidence" value="ECO:0007669"/>
    <property type="project" value="UniProtKB-KW"/>
</dbReference>
<dbReference type="InterPro" id="IPR050834">
    <property type="entry name" value="Glycosyltransf_2"/>
</dbReference>
<evidence type="ECO:0000256" key="3">
    <source>
        <dbReference type="ARBA" id="ARBA00022679"/>
    </source>
</evidence>
<dbReference type="PATRIC" id="fig|1400520.3.peg.3168"/>
<name>W6TBI7_9LACO</name>
<comment type="similarity">
    <text evidence="1">Belongs to the glycosyltransferase 2 family.</text>
</comment>
<evidence type="ECO:0000256" key="2">
    <source>
        <dbReference type="ARBA" id="ARBA00022676"/>
    </source>
</evidence>
<feature type="domain" description="Glycosyltransferase 2-like" evidence="4">
    <location>
        <begin position="9"/>
        <end position="149"/>
    </location>
</feature>
<dbReference type="EMBL" id="AWWK01000090">
    <property type="protein sequence ID" value="ETY72710.1"/>
    <property type="molecule type" value="Genomic_DNA"/>
</dbReference>
<dbReference type="OrthoDB" id="9815829at2"/>
<accession>W6TBI7</accession>
<dbReference type="eggNOG" id="COG1215">
    <property type="taxonomic scope" value="Bacteria"/>
</dbReference>
<dbReference type="RefSeq" id="WP_051502089.1">
    <property type="nucleotide sequence ID" value="NZ_KK036536.1"/>
</dbReference>
<dbReference type="PANTHER" id="PTHR43685">
    <property type="entry name" value="GLYCOSYLTRANSFERASE"/>
    <property type="match status" value="1"/>
</dbReference>
<protein>
    <submittedName>
        <fullName evidence="5">Amylovoran biosynthesis protein AmsE</fullName>
    </submittedName>
</protein>
<dbReference type="Gene3D" id="3.90.550.10">
    <property type="entry name" value="Spore Coat Polysaccharide Biosynthesis Protein SpsA, Chain A"/>
    <property type="match status" value="1"/>
</dbReference>
<dbReference type="HOGENOM" id="CLU_025996_0_9_9"/>
<evidence type="ECO:0000256" key="1">
    <source>
        <dbReference type="ARBA" id="ARBA00006739"/>
    </source>
</evidence>
<sequence>MNFNYSGLMSVYREESPLLFNEALQSINNQVLLPSELIIVQDGPLPQVLEDLIYRYMKEFKEKGVECIILKNSVNLGLGKSLSKGLTFCNYEYVARFDSDDVSDKNRMLWSKCFFEAHPNYDVVGGHISEFTNDIDDYQSKRMVPIGFQSIKKSSNLRNPLNHMTVTFKKKAVLNAGNYRDMPLFEDYYLWLRMIKNGSEISNIDKVLVFAHVNLNTLQRRSGFHYFKKEIQFQRQLYSEKIISLPALMRNFFLRAVIRLLPLSILRQVYARLHKEG</sequence>
<comment type="caution">
    <text evidence="5">The sequence shown here is derived from an EMBL/GenBank/DDBJ whole genome shotgun (WGS) entry which is preliminary data.</text>
</comment>
<proteinExistence type="inferred from homology"/>
<dbReference type="STRING" id="1400520.LFAB_16135"/>
<dbReference type="Pfam" id="PF00535">
    <property type="entry name" value="Glycos_transf_2"/>
    <property type="match status" value="1"/>
</dbReference>
<dbReference type="AlphaFoldDB" id="W6TBI7"/>
<evidence type="ECO:0000259" key="4">
    <source>
        <dbReference type="Pfam" id="PF00535"/>
    </source>
</evidence>